<evidence type="ECO:0000313" key="3">
    <source>
        <dbReference type="Proteomes" id="UP001168098"/>
    </source>
</evidence>
<feature type="region of interest" description="Disordered" evidence="1">
    <location>
        <begin position="43"/>
        <end position="67"/>
    </location>
</feature>
<sequence>MSHKNLRTEQIYNDRIGRVRHRTRWTRTLQKHGLRRNKLLPLQAPGAVVPPGEARKGVDLRRQRRRGRRRCTVKMDLRVRVDSVRSGADPRIPELSECAWLQVPMESLVSLGG</sequence>
<dbReference type="AlphaFoldDB" id="A0AA39DJV6"/>
<accession>A0AA39DJV6</accession>
<evidence type="ECO:0000313" key="2">
    <source>
        <dbReference type="EMBL" id="KAJ9686664.1"/>
    </source>
</evidence>
<keyword evidence="3" id="KW-1185">Reference proteome</keyword>
<evidence type="ECO:0000256" key="1">
    <source>
        <dbReference type="SAM" id="MobiDB-lite"/>
    </source>
</evidence>
<dbReference type="Proteomes" id="UP001168098">
    <property type="component" value="Unassembled WGS sequence"/>
</dbReference>
<proteinExistence type="predicted"/>
<organism evidence="2 3">
    <name type="scientific">Vitis rotundifolia</name>
    <name type="common">Muscadine grape</name>
    <dbReference type="NCBI Taxonomy" id="103349"/>
    <lineage>
        <taxon>Eukaryota</taxon>
        <taxon>Viridiplantae</taxon>
        <taxon>Streptophyta</taxon>
        <taxon>Embryophyta</taxon>
        <taxon>Tracheophyta</taxon>
        <taxon>Spermatophyta</taxon>
        <taxon>Magnoliopsida</taxon>
        <taxon>eudicotyledons</taxon>
        <taxon>Gunneridae</taxon>
        <taxon>Pentapetalae</taxon>
        <taxon>rosids</taxon>
        <taxon>Vitales</taxon>
        <taxon>Vitaceae</taxon>
        <taxon>Viteae</taxon>
        <taxon>Vitis</taxon>
    </lineage>
</organism>
<gene>
    <name evidence="2" type="ORF">PVL29_015508</name>
</gene>
<name>A0AA39DJV6_VITRO</name>
<protein>
    <submittedName>
        <fullName evidence="2">Uncharacterized protein</fullName>
    </submittedName>
</protein>
<comment type="caution">
    <text evidence="2">The sequence shown here is derived from an EMBL/GenBank/DDBJ whole genome shotgun (WGS) entry which is preliminary data.</text>
</comment>
<reference evidence="2 3" key="1">
    <citation type="journal article" date="2023" name="BMC Biotechnol.">
        <title>Vitis rotundifolia cv Carlos genome sequencing.</title>
        <authorList>
            <person name="Huff M."/>
            <person name="Hulse-Kemp A."/>
            <person name="Scheffler B."/>
            <person name="Youngblood R."/>
            <person name="Simpson S."/>
            <person name="Babiker E."/>
            <person name="Staton M."/>
        </authorList>
    </citation>
    <scope>NUCLEOTIDE SEQUENCE [LARGE SCALE GENOMIC DNA]</scope>
    <source>
        <tissue evidence="2">Leaf</tissue>
    </source>
</reference>
<dbReference type="EMBL" id="JARBHA010000012">
    <property type="protein sequence ID" value="KAJ9686664.1"/>
    <property type="molecule type" value="Genomic_DNA"/>
</dbReference>